<evidence type="ECO:0000313" key="2">
    <source>
        <dbReference type="Proteomes" id="UP000185739"/>
    </source>
</evidence>
<dbReference type="KEGG" id="tcl:Tchl_3410"/>
<organism evidence="1 2">
    <name type="scientific">Thauera chlorobenzoica</name>
    <dbReference type="NCBI Taxonomy" id="96773"/>
    <lineage>
        <taxon>Bacteria</taxon>
        <taxon>Pseudomonadati</taxon>
        <taxon>Pseudomonadota</taxon>
        <taxon>Betaproteobacteria</taxon>
        <taxon>Rhodocyclales</taxon>
        <taxon>Zoogloeaceae</taxon>
        <taxon>Thauera</taxon>
    </lineage>
</organism>
<reference evidence="1 2" key="1">
    <citation type="submission" date="2016-12" db="EMBL/GenBank/DDBJ databases">
        <title>Complete genome sequence of Thauera chlorobenzoica, a Betaproteobacterium degrading haloaromatics anaerobically to CO2 and halides.</title>
        <authorList>
            <person name="Goris T."/>
            <person name="Mergelsberg M."/>
            <person name="Boll M."/>
        </authorList>
    </citation>
    <scope>NUCLEOTIDE SEQUENCE [LARGE SCALE GENOMIC DNA]</scope>
    <source>
        <strain evidence="1 2">3CB1</strain>
    </source>
</reference>
<dbReference type="AlphaFoldDB" id="A0A1L6FHS0"/>
<sequence>MPPQHFCDHGLETRAGAEGTFRKGAKFGVKCRTPVTRWSNFIPARLHTHLMSSRPSMGSLRSTASCRST</sequence>
<evidence type="ECO:0000313" key="1">
    <source>
        <dbReference type="EMBL" id="APR06210.1"/>
    </source>
</evidence>
<gene>
    <name evidence="1" type="ORF">Tchl_3410</name>
</gene>
<dbReference type="EMBL" id="CP018839">
    <property type="protein sequence ID" value="APR06210.1"/>
    <property type="molecule type" value="Genomic_DNA"/>
</dbReference>
<protein>
    <submittedName>
        <fullName evidence="1">Uncharacterized protein</fullName>
    </submittedName>
</protein>
<accession>A0A1L6FHS0</accession>
<keyword evidence="2" id="KW-1185">Reference proteome</keyword>
<name>A0A1L6FHS0_9RHOO</name>
<proteinExistence type="predicted"/>
<dbReference type="Proteomes" id="UP000185739">
    <property type="component" value="Chromosome"/>
</dbReference>